<dbReference type="InterPro" id="IPR012899">
    <property type="entry name" value="LTXXQ"/>
</dbReference>
<reference evidence="2 3" key="1">
    <citation type="submission" date="2015-12" db="EMBL/GenBank/DDBJ databases">
        <title>Draft genome of Thermovenabulum gondwanense isolated from a red thermophilic microbial mat colonisisng an outflow channel of a bore well.</title>
        <authorList>
            <person name="Patel B.K."/>
        </authorList>
    </citation>
    <scope>NUCLEOTIDE SEQUENCE [LARGE SCALE GENOMIC DNA]</scope>
    <source>
        <strain evidence="2 3">R270</strain>
    </source>
</reference>
<feature type="chain" id="PRO_5007824869" description="Periplasmic heavy metal sensor" evidence="1">
    <location>
        <begin position="25"/>
        <end position="156"/>
    </location>
</feature>
<evidence type="ECO:0000256" key="1">
    <source>
        <dbReference type="SAM" id="SignalP"/>
    </source>
</evidence>
<organism evidence="2 3">
    <name type="scientific">Thermovenabulum gondwanense</name>
    <dbReference type="NCBI Taxonomy" id="520767"/>
    <lineage>
        <taxon>Bacteria</taxon>
        <taxon>Bacillati</taxon>
        <taxon>Bacillota</taxon>
        <taxon>Clostridia</taxon>
        <taxon>Thermosediminibacterales</taxon>
        <taxon>Thermosediminibacteraceae</taxon>
        <taxon>Thermovenabulum</taxon>
    </lineage>
</organism>
<sequence length="156" mass="17633">MKKKLLVMGILLVFILSAASLAYAFPGYGLGKGQAFKDLNLTDEQIKKITDIRTQYFDKMLTLRNDLAKLNFELRNLYLQNNPDQKLIDDKISKIKELKDKMLSLKQEEFEKIKGVLTTEQLSKLQNQQGLPGGIRGKAGRGFGVKGFGRGFCPLY</sequence>
<dbReference type="CDD" id="cd09916">
    <property type="entry name" value="CpxP_like"/>
    <property type="match status" value="1"/>
</dbReference>
<dbReference type="Pfam" id="PF07813">
    <property type="entry name" value="LTXXQ"/>
    <property type="match status" value="1"/>
</dbReference>
<keyword evidence="1" id="KW-0732">Signal</keyword>
<dbReference type="STRING" id="520767.ATZ99_16000"/>
<evidence type="ECO:0008006" key="4">
    <source>
        <dbReference type="Google" id="ProtNLM"/>
    </source>
</evidence>
<proteinExistence type="predicted"/>
<gene>
    <name evidence="2" type="ORF">ATZ99_16000</name>
</gene>
<comment type="caution">
    <text evidence="2">The sequence shown here is derived from an EMBL/GenBank/DDBJ whole genome shotgun (WGS) entry which is preliminary data.</text>
</comment>
<dbReference type="AlphaFoldDB" id="A0A161PW76"/>
<dbReference type="RefSeq" id="WP_068748723.1">
    <property type="nucleotide sequence ID" value="NZ_LOHZ01000035.1"/>
</dbReference>
<dbReference type="EMBL" id="LOHZ01000035">
    <property type="protein sequence ID" value="KYO65366.1"/>
    <property type="molecule type" value="Genomic_DNA"/>
</dbReference>
<protein>
    <recommendedName>
        <fullName evidence="4">Periplasmic heavy metal sensor</fullName>
    </recommendedName>
</protein>
<name>A0A161PW76_9FIRM</name>
<accession>A0A161PW76</accession>
<dbReference type="OrthoDB" id="1729910at2"/>
<dbReference type="GO" id="GO:0042597">
    <property type="term" value="C:periplasmic space"/>
    <property type="evidence" value="ECO:0007669"/>
    <property type="project" value="InterPro"/>
</dbReference>
<feature type="signal peptide" evidence="1">
    <location>
        <begin position="1"/>
        <end position="24"/>
    </location>
</feature>
<evidence type="ECO:0000313" key="2">
    <source>
        <dbReference type="EMBL" id="KYO65366.1"/>
    </source>
</evidence>
<keyword evidence="3" id="KW-1185">Reference proteome</keyword>
<evidence type="ECO:0000313" key="3">
    <source>
        <dbReference type="Proteomes" id="UP000075737"/>
    </source>
</evidence>
<dbReference type="Proteomes" id="UP000075737">
    <property type="component" value="Unassembled WGS sequence"/>
</dbReference>
<dbReference type="Gene3D" id="1.20.120.1490">
    <property type="match status" value="1"/>
</dbReference>